<dbReference type="Gene3D" id="1.10.530.10">
    <property type="match status" value="1"/>
</dbReference>
<keyword evidence="4" id="KW-0328">Glycosyltransferase</keyword>
<dbReference type="RefSeq" id="WP_241561298.1">
    <property type="nucleotide sequence ID" value="NZ_JBFAUK010000022.1"/>
</dbReference>
<dbReference type="EC" id="2.4.-.-" evidence="4"/>
<evidence type="ECO:0000313" key="4">
    <source>
        <dbReference type="EMBL" id="MEV5509524.1"/>
    </source>
</evidence>
<protein>
    <submittedName>
        <fullName evidence="4">Lytic murein transglycosylase</fullName>
        <ecNumber evidence="4">2.4.-.-</ecNumber>
    </submittedName>
</protein>
<dbReference type="InterPro" id="IPR008964">
    <property type="entry name" value="Invasin/intimin_cell_adhesion"/>
</dbReference>
<feature type="chain" id="PRO_5045925209" evidence="2">
    <location>
        <begin position="32"/>
        <end position="566"/>
    </location>
</feature>
<accession>A0ABV3K374</accession>
<dbReference type="EMBL" id="JBFAUK010000022">
    <property type="protein sequence ID" value="MEV5509524.1"/>
    <property type="molecule type" value="Genomic_DNA"/>
</dbReference>
<gene>
    <name evidence="4" type="ORF">AB0L16_24325</name>
</gene>
<feature type="compositionally biased region" description="Pro residues" evidence="1">
    <location>
        <begin position="262"/>
        <end position="271"/>
    </location>
</feature>
<dbReference type="InterPro" id="IPR031304">
    <property type="entry name" value="SLT_2"/>
</dbReference>
<evidence type="ECO:0000256" key="2">
    <source>
        <dbReference type="SAM" id="SignalP"/>
    </source>
</evidence>
<feature type="signal peptide" evidence="2">
    <location>
        <begin position="1"/>
        <end position="31"/>
    </location>
</feature>
<dbReference type="Proteomes" id="UP001552594">
    <property type="component" value="Unassembled WGS sequence"/>
</dbReference>
<dbReference type="PANTHER" id="PTHR30163:SF8">
    <property type="entry name" value="LYTIC MUREIN TRANSGLYCOSYLASE"/>
    <property type="match status" value="1"/>
</dbReference>
<dbReference type="Gene3D" id="2.60.40.10">
    <property type="entry name" value="Immunoglobulins"/>
    <property type="match status" value="1"/>
</dbReference>
<reference evidence="4 5" key="1">
    <citation type="submission" date="2024-06" db="EMBL/GenBank/DDBJ databases">
        <title>The Natural Products Discovery Center: Release of the First 8490 Sequenced Strains for Exploring Actinobacteria Biosynthetic Diversity.</title>
        <authorList>
            <person name="Kalkreuter E."/>
            <person name="Kautsar S.A."/>
            <person name="Yang D."/>
            <person name="Bader C.D."/>
            <person name="Teijaro C.N."/>
            <person name="Fluegel L."/>
            <person name="Davis C.M."/>
            <person name="Simpson J.R."/>
            <person name="Lauterbach L."/>
            <person name="Steele A.D."/>
            <person name="Gui C."/>
            <person name="Meng S."/>
            <person name="Li G."/>
            <person name="Viehrig K."/>
            <person name="Ye F."/>
            <person name="Su P."/>
            <person name="Kiefer A.F."/>
            <person name="Nichols A."/>
            <person name="Cepeda A.J."/>
            <person name="Yan W."/>
            <person name="Fan B."/>
            <person name="Jiang Y."/>
            <person name="Adhikari A."/>
            <person name="Zheng C.-J."/>
            <person name="Schuster L."/>
            <person name="Cowan T.M."/>
            <person name="Smanski M.J."/>
            <person name="Chevrette M.G."/>
            <person name="De Carvalho L.P.S."/>
            <person name="Shen B."/>
        </authorList>
    </citation>
    <scope>NUCLEOTIDE SEQUENCE [LARGE SCALE GENOMIC DNA]</scope>
    <source>
        <strain evidence="4 5">NPDC052347</strain>
    </source>
</reference>
<name>A0ABV3K374_STRON</name>
<dbReference type="InterPro" id="IPR013783">
    <property type="entry name" value="Ig-like_fold"/>
</dbReference>
<keyword evidence="5" id="KW-1185">Reference proteome</keyword>
<feature type="compositionally biased region" description="Basic and acidic residues" evidence="1">
    <location>
        <begin position="323"/>
        <end position="333"/>
    </location>
</feature>
<proteinExistence type="predicted"/>
<organism evidence="4 5">
    <name type="scientific">Streptomyces orinoci</name>
    <name type="common">Streptoverticillium orinoci</name>
    <dbReference type="NCBI Taxonomy" id="67339"/>
    <lineage>
        <taxon>Bacteria</taxon>
        <taxon>Bacillati</taxon>
        <taxon>Actinomycetota</taxon>
        <taxon>Actinomycetes</taxon>
        <taxon>Kitasatosporales</taxon>
        <taxon>Streptomycetaceae</taxon>
        <taxon>Streptomyces</taxon>
    </lineage>
</organism>
<feature type="region of interest" description="Disordered" evidence="1">
    <location>
        <begin position="260"/>
        <end position="349"/>
    </location>
</feature>
<dbReference type="GO" id="GO:0016757">
    <property type="term" value="F:glycosyltransferase activity"/>
    <property type="evidence" value="ECO:0007669"/>
    <property type="project" value="UniProtKB-KW"/>
</dbReference>
<sequence>MKILGTRAASVSRQGLCTALLVASLSAAVGAAPAHSTADHDDPAPTPGNPQSQPHGSPNLTLPDLVPRPGASGGPGRDLGTGAVPDGATGIPATALAAYRNAEKIAKEQWPDCHVPWELIAGIGKVESEHAANYGLRSDGSTEKRIIGPALDGGQFALVRATDGGRWTGDPVYDHAIGPMQFLPSTWASYAVDGSGLGQKDPNNIFDAAAGTARYLCAGGLDLRNQADIDKAVLRYNNSQDYLNAVLGWMRAYQDGKAVPVADPPAAPGTPAPGRTAPSRGSDTTPAEPPRRSPQPSPSGPGPERPGKPTPTPAPKPTPGKTTEPKDPGKDKPVPPAPLPAGRLDRVGDGTLKATVGQSFTARAQVRAVDRNGKPVAGTKVRFEVIGDTEARFPGDSRTVTVVTGKDGSAAAPTLQAGGKAGDFTVRATVVGRDVKPVDFAATVEALPAPRADALERVGTGALKAKANASFAEVRVRALAKGKPVQGVALTATVLAADGKTPVKTGPFFKDDKGKPVRALTLPVTGEDGEVILSGLFTGAETGAYTVVLGTESGAQLVLHVTVTAT</sequence>
<dbReference type="SUPFAM" id="SSF49373">
    <property type="entry name" value="Invasin/intimin cell-adhesion fragments"/>
    <property type="match status" value="1"/>
</dbReference>
<dbReference type="SUPFAM" id="SSF53955">
    <property type="entry name" value="Lysozyme-like"/>
    <property type="match status" value="1"/>
</dbReference>
<dbReference type="PANTHER" id="PTHR30163">
    <property type="entry name" value="MEMBRANE-BOUND LYTIC MUREIN TRANSGLYCOSYLASE B"/>
    <property type="match status" value="1"/>
</dbReference>
<dbReference type="InterPro" id="IPR043426">
    <property type="entry name" value="MltB-like"/>
</dbReference>
<dbReference type="CDD" id="cd13399">
    <property type="entry name" value="Slt35-like"/>
    <property type="match status" value="1"/>
</dbReference>
<comment type="caution">
    <text evidence="4">The sequence shown here is derived from an EMBL/GenBank/DDBJ whole genome shotgun (WGS) entry which is preliminary data.</text>
</comment>
<dbReference type="InterPro" id="IPR023346">
    <property type="entry name" value="Lysozyme-like_dom_sf"/>
</dbReference>
<evidence type="ECO:0000313" key="5">
    <source>
        <dbReference type="Proteomes" id="UP001552594"/>
    </source>
</evidence>
<feature type="compositionally biased region" description="Polar residues" evidence="1">
    <location>
        <begin position="49"/>
        <end position="60"/>
    </location>
</feature>
<feature type="domain" description="Transglycosylase SLT" evidence="3">
    <location>
        <begin position="176"/>
        <end position="220"/>
    </location>
</feature>
<feature type="region of interest" description="Disordered" evidence="1">
    <location>
        <begin position="33"/>
        <end position="86"/>
    </location>
</feature>
<evidence type="ECO:0000256" key="1">
    <source>
        <dbReference type="SAM" id="MobiDB-lite"/>
    </source>
</evidence>
<keyword evidence="4" id="KW-0808">Transferase</keyword>
<evidence type="ECO:0000259" key="3">
    <source>
        <dbReference type="Pfam" id="PF13406"/>
    </source>
</evidence>
<dbReference type="Pfam" id="PF13406">
    <property type="entry name" value="SLT_2"/>
    <property type="match status" value="1"/>
</dbReference>
<keyword evidence="2" id="KW-0732">Signal</keyword>
<feature type="compositionally biased region" description="Pro residues" evidence="1">
    <location>
        <begin position="292"/>
        <end position="318"/>
    </location>
</feature>